<dbReference type="NCBIfam" id="TIGR02040">
    <property type="entry name" value="PpsR-CrtJ"/>
    <property type="match status" value="1"/>
</dbReference>
<dbReference type="InterPro" id="IPR035965">
    <property type="entry name" value="PAS-like_dom_sf"/>
</dbReference>
<dbReference type="EMBL" id="AONC01000025">
    <property type="protein sequence ID" value="EXJ15531.1"/>
    <property type="molecule type" value="Genomic_DNA"/>
</dbReference>
<dbReference type="InterPro" id="IPR009057">
    <property type="entry name" value="Homeodomain-like_sf"/>
</dbReference>
<dbReference type="Gene3D" id="1.10.10.60">
    <property type="entry name" value="Homeodomain-like"/>
    <property type="match status" value="1"/>
</dbReference>
<dbReference type="Gene3D" id="3.30.450.20">
    <property type="entry name" value="PAS domain"/>
    <property type="match status" value="2"/>
</dbReference>
<evidence type="ECO:0000259" key="1">
    <source>
        <dbReference type="SMART" id="SM00091"/>
    </source>
</evidence>
<gene>
    <name evidence="2" type="ORF">D779_1273</name>
</gene>
<dbReference type="InterPro" id="IPR002197">
    <property type="entry name" value="HTH_Fis"/>
</dbReference>
<dbReference type="AlphaFoldDB" id="W9VEW9"/>
<dbReference type="SMART" id="SM00091">
    <property type="entry name" value="PAS"/>
    <property type="match status" value="2"/>
</dbReference>
<evidence type="ECO:0000313" key="2">
    <source>
        <dbReference type="EMBL" id="EXJ15531.1"/>
    </source>
</evidence>
<dbReference type="GO" id="GO:0043565">
    <property type="term" value="F:sequence-specific DNA binding"/>
    <property type="evidence" value="ECO:0007669"/>
    <property type="project" value="InterPro"/>
</dbReference>
<accession>W9VEW9</accession>
<sequence length="458" mass="49543">MIGDNHPRPDVTLYLDREGVIRRAALSVGMPGEGLDEWVGRLWSETVDSSASRILTRMVADARDTGVSALHQVAQRFPSGRSIPIEYTTVLLGAQAGLVAVGRSLQAVTELQSRLVEAQQAMERDYWKLREVETRYRLLFRSSTDAVLLLRANTLSIADLNPVAAAALALPSIRPSTLSGRELLPLLPEDERNLFQSMLAQVAEQGTAPSIIVHLGAGAIAWAVRASLLSSESGAVYLLQLTPAQAVPSPAISGDAPSAALLIERMPDGFVVTDRAGSIQRANRGCLDLIQMPTERSVIHQTLGRWLGRPGADLTVLLANVQRLGTVRLFSTVIHGELGTETDVEISATGNLDADPEYIGVLIRDVGRRLPTPAEPCRLGDRLGVLTGKIGKHALRALVEETVAIVERHYIEEALELTGGNRTATAELLGLSRQSLYVKLNRYGLDHETAKHQDGIVE</sequence>
<comment type="caution">
    <text evidence="2">The sequence shown here is derived from an EMBL/GenBank/DDBJ whole genome shotgun (WGS) entry which is preliminary data.</text>
</comment>
<dbReference type="PATRIC" id="fig|1249627.3.peg.1723"/>
<dbReference type="SUPFAM" id="SSF46689">
    <property type="entry name" value="Homeodomain-like"/>
    <property type="match status" value="1"/>
</dbReference>
<feature type="domain" description="PAS" evidence="1">
    <location>
        <begin position="134"/>
        <end position="204"/>
    </location>
</feature>
<name>W9VEW9_9GAMM</name>
<reference evidence="2 3" key="1">
    <citation type="submission" date="2012-11" db="EMBL/GenBank/DDBJ databases">
        <title>Genome assembly of Thiorhodococcus sp. AK35.</title>
        <authorList>
            <person name="Nupur N."/>
            <person name="Khatri I."/>
            <person name="Subramanian S."/>
            <person name="Pinnaka A."/>
        </authorList>
    </citation>
    <scope>NUCLEOTIDE SEQUENCE [LARGE SCALE GENOMIC DNA]</scope>
    <source>
        <strain evidence="2 3">AK35</strain>
    </source>
</reference>
<dbReference type="SUPFAM" id="SSF55785">
    <property type="entry name" value="PYP-like sensor domain (PAS domain)"/>
    <property type="match status" value="2"/>
</dbReference>
<dbReference type="Gene3D" id="1.20.5.430">
    <property type="match status" value="1"/>
</dbReference>
<feature type="domain" description="PAS" evidence="1">
    <location>
        <begin position="257"/>
        <end position="326"/>
    </location>
</feature>
<dbReference type="Proteomes" id="UP000019460">
    <property type="component" value="Unassembled WGS sequence"/>
</dbReference>
<dbReference type="Pfam" id="PF02954">
    <property type="entry name" value="HTH_8"/>
    <property type="match status" value="1"/>
</dbReference>
<keyword evidence="3" id="KW-1185">Reference proteome</keyword>
<dbReference type="InterPro" id="IPR000014">
    <property type="entry name" value="PAS"/>
</dbReference>
<dbReference type="STRING" id="1249627.D779_1273"/>
<dbReference type="PRINTS" id="PR01590">
    <property type="entry name" value="HTHFIS"/>
</dbReference>
<proteinExistence type="predicted"/>
<dbReference type="RefSeq" id="WP_043752438.1">
    <property type="nucleotide sequence ID" value="NZ_AONC01000025.1"/>
</dbReference>
<dbReference type="InterPro" id="IPR011785">
    <property type="entry name" value="Tscrpt_reg_PpsR-CrtJ"/>
</dbReference>
<dbReference type="OrthoDB" id="5499170at2"/>
<protein>
    <submittedName>
        <fullName evidence="2">Regulator of carotenoid biosynthesis</fullName>
    </submittedName>
</protein>
<dbReference type="eggNOG" id="COG3829">
    <property type="taxonomic scope" value="Bacteria"/>
</dbReference>
<organism evidence="2 3">
    <name type="scientific">Imhoffiella purpurea</name>
    <dbReference type="NCBI Taxonomy" id="1249627"/>
    <lineage>
        <taxon>Bacteria</taxon>
        <taxon>Pseudomonadati</taxon>
        <taxon>Pseudomonadota</taxon>
        <taxon>Gammaproteobacteria</taxon>
        <taxon>Chromatiales</taxon>
        <taxon>Chromatiaceae</taxon>
        <taxon>Imhoffiella</taxon>
    </lineage>
</organism>
<evidence type="ECO:0000313" key="3">
    <source>
        <dbReference type="Proteomes" id="UP000019460"/>
    </source>
</evidence>